<proteinExistence type="predicted"/>
<dbReference type="PANTHER" id="PTHR16260">
    <property type="entry name" value="SIMILAR TO 1700123O20RIK PROTEIN"/>
    <property type="match status" value="1"/>
</dbReference>
<accession>A0A452UEM9</accession>
<name>A0A452UEM9_URSMA</name>
<dbReference type="PANTHER" id="PTHR16260:SF3">
    <property type="entry name" value="CHROMOSOME 14 OPEN READING FRAME 119-LIKE-RELATED"/>
    <property type="match status" value="1"/>
</dbReference>
<feature type="region of interest" description="Disordered" evidence="1">
    <location>
        <begin position="1"/>
        <end position="48"/>
    </location>
</feature>
<evidence type="ECO:0000256" key="1">
    <source>
        <dbReference type="SAM" id="MobiDB-lite"/>
    </source>
</evidence>
<evidence type="ECO:0000313" key="2">
    <source>
        <dbReference type="Ensembl" id="ENSUMAP00000019319"/>
    </source>
</evidence>
<sequence length="353" mass="38557">PGHSSARSSLGLAAPVRPSGRSPAAPEEASRPESPPPAPPSCVRYSGPSRRLRASSVISANALRTYRADPAHCHSQPLDYHSELPGFLRNCSGISVPTSAPISSFPPPSHFPLPRSAFRARLFSSYRGFESNVLGSPRLWHNQNRSYSAISEPKAEALRRLGVWGWSATGSAWAAGLAPLRVFRKHGSGGDSWSLSTFVTVFGCPVRGKGRMPLESSSSSMPLSFSSPLPSVPDSITNSSPPPMSYITSQEMKCILHWFASWSGPQRERFLQDLVAKAVPGKLQPLLEGLEQLSVSGANRPPCIFECQLRLWDQWFRGWAEQERNEFVRQLEVSEPDFVAKFYQAVAATAGKD</sequence>
<protein>
    <submittedName>
        <fullName evidence="2">Uncharacterized protein</fullName>
    </submittedName>
</protein>
<dbReference type="Pfam" id="PF14969">
    <property type="entry name" value="DUF4508"/>
    <property type="match status" value="1"/>
</dbReference>
<organism evidence="2">
    <name type="scientific">Ursus maritimus</name>
    <name type="common">Polar bear</name>
    <name type="synonym">Thalarctos maritimus</name>
    <dbReference type="NCBI Taxonomy" id="29073"/>
    <lineage>
        <taxon>Eukaryota</taxon>
        <taxon>Metazoa</taxon>
        <taxon>Chordata</taxon>
        <taxon>Craniata</taxon>
        <taxon>Vertebrata</taxon>
        <taxon>Euteleostomi</taxon>
        <taxon>Mammalia</taxon>
        <taxon>Eutheria</taxon>
        <taxon>Laurasiatheria</taxon>
        <taxon>Carnivora</taxon>
        <taxon>Caniformia</taxon>
        <taxon>Ursidae</taxon>
        <taxon>Ursus</taxon>
    </lineage>
</organism>
<dbReference type="OMA" id="SCVRYSG"/>
<dbReference type="Ensembl" id="ENSUMAT00000022849.1">
    <property type="protein sequence ID" value="ENSUMAP00000019319.1"/>
    <property type="gene ID" value="ENSUMAG00000014175.1"/>
</dbReference>
<dbReference type="InterPro" id="IPR028019">
    <property type="entry name" value="DUF4508"/>
</dbReference>
<dbReference type="GeneTree" id="ENSGT00390000007438"/>
<dbReference type="AlphaFoldDB" id="A0A452UEM9"/>
<reference evidence="2" key="1">
    <citation type="submission" date="2019-03" db="UniProtKB">
        <authorList>
            <consortium name="Ensembl"/>
        </authorList>
    </citation>
    <scope>IDENTIFICATION</scope>
</reference>